<feature type="transmembrane region" description="Helical" evidence="6">
    <location>
        <begin position="147"/>
        <end position="166"/>
    </location>
</feature>
<feature type="transmembrane region" description="Helical" evidence="6">
    <location>
        <begin position="45"/>
        <end position="65"/>
    </location>
</feature>
<comment type="subcellular location">
    <subcellularLocation>
        <location evidence="1">Cell membrane</location>
        <topology evidence="1">Multi-pass membrane protein</topology>
    </subcellularLocation>
</comment>
<feature type="transmembrane region" description="Helical" evidence="6">
    <location>
        <begin position="187"/>
        <end position="206"/>
    </location>
</feature>
<feature type="transmembrane region" description="Helical" evidence="6">
    <location>
        <begin position="71"/>
        <end position="93"/>
    </location>
</feature>
<keyword evidence="5 6" id="KW-0472">Membrane</keyword>
<name>A0AAE2ZPT9_9HYPH</name>
<feature type="transmembrane region" description="Helical" evidence="6">
    <location>
        <begin position="423"/>
        <end position="445"/>
    </location>
</feature>
<dbReference type="PANTHER" id="PTHR30250">
    <property type="entry name" value="PST FAMILY PREDICTED COLANIC ACID TRANSPORTER"/>
    <property type="match status" value="1"/>
</dbReference>
<evidence type="ECO:0000256" key="1">
    <source>
        <dbReference type="ARBA" id="ARBA00004651"/>
    </source>
</evidence>
<evidence type="ECO:0000256" key="3">
    <source>
        <dbReference type="ARBA" id="ARBA00022692"/>
    </source>
</evidence>
<dbReference type="EMBL" id="JAICBX010000009">
    <property type="protein sequence ID" value="MBW8640804.1"/>
    <property type="molecule type" value="Genomic_DNA"/>
</dbReference>
<dbReference type="RefSeq" id="WP_220231538.1">
    <property type="nucleotide sequence ID" value="NZ_JAICBX010000009.1"/>
</dbReference>
<protein>
    <submittedName>
        <fullName evidence="7">Lipopolysaccharide biosynthesis protein</fullName>
    </submittedName>
</protein>
<evidence type="ECO:0000313" key="8">
    <source>
        <dbReference type="Proteomes" id="UP001196509"/>
    </source>
</evidence>
<evidence type="ECO:0000256" key="2">
    <source>
        <dbReference type="ARBA" id="ARBA00022475"/>
    </source>
</evidence>
<feature type="transmembrane region" description="Helical" evidence="6">
    <location>
        <begin position="369"/>
        <end position="391"/>
    </location>
</feature>
<dbReference type="InterPro" id="IPR050833">
    <property type="entry name" value="Poly_Biosynth_Transport"/>
</dbReference>
<organism evidence="7 8">
    <name type="scientific">Flavimaribacter sediminis</name>
    <dbReference type="NCBI Taxonomy" id="2865987"/>
    <lineage>
        <taxon>Bacteria</taxon>
        <taxon>Pseudomonadati</taxon>
        <taxon>Pseudomonadota</taxon>
        <taxon>Alphaproteobacteria</taxon>
        <taxon>Hyphomicrobiales</taxon>
        <taxon>Rhizobiaceae</taxon>
        <taxon>Flavimaribacter</taxon>
    </lineage>
</organism>
<keyword evidence="8" id="KW-1185">Reference proteome</keyword>
<feature type="transmembrane region" description="Helical" evidence="6">
    <location>
        <begin position="398"/>
        <end position="417"/>
    </location>
</feature>
<evidence type="ECO:0000256" key="4">
    <source>
        <dbReference type="ARBA" id="ARBA00022989"/>
    </source>
</evidence>
<evidence type="ECO:0000256" key="6">
    <source>
        <dbReference type="SAM" id="Phobius"/>
    </source>
</evidence>
<evidence type="ECO:0000313" key="7">
    <source>
        <dbReference type="EMBL" id="MBW8640804.1"/>
    </source>
</evidence>
<dbReference type="GO" id="GO:0005886">
    <property type="term" value="C:plasma membrane"/>
    <property type="evidence" value="ECO:0007669"/>
    <property type="project" value="UniProtKB-SubCell"/>
</dbReference>
<gene>
    <name evidence="7" type="ORF">K1W69_26685</name>
</gene>
<dbReference type="Pfam" id="PF01943">
    <property type="entry name" value="Polysacc_synt"/>
    <property type="match status" value="1"/>
</dbReference>
<reference evidence="7" key="1">
    <citation type="submission" date="2021-08" db="EMBL/GenBank/DDBJ databases">
        <title>Hoeflea bacterium WL0058 sp. nov., isolated from the sediment.</title>
        <authorList>
            <person name="Wang L."/>
            <person name="Zhang D."/>
        </authorList>
    </citation>
    <scope>NUCLEOTIDE SEQUENCE</scope>
    <source>
        <strain evidence="7">WL0058</strain>
    </source>
</reference>
<keyword evidence="3 6" id="KW-0812">Transmembrane</keyword>
<keyword evidence="4 6" id="KW-1133">Transmembrane helix</keyword>
<dbReference type="AlphaFoldDB" id="A0AAE2ZPT9"/>
<dbReference type="InterPro" id="IPR002797">
    <property type="entry name" value="Polysacc_synth"/>
</dbReference>
<feature type="transmembrane region" description="Helical" evidence="6">
    <location>
        <begin position="336"/>
        <end position="357"/>
    </location>
</feature>
<sequence length="484" mass="52013">MPRNPDNPTDAPEQSLLQTVITRLLRLAGGKGDGGEAQRMSLIAFAIRVFSAGLAFLSQIVLARIMGQFEYGVYVFVWVFVLILGNLACFGYQTALIRFIPQYNAENRIAELRGIIATAQIFAAGSAGLIGVAGMTCLYLLGDRVDHYYVAPLFLGAFALPLITLGDILDGAARANNWPVNALSPTFIIRPVLILLFVAIAVLVGFSASAVTAMTAALAAAAVTTIGQFLVLGRRLRNRFGRGERKIHFGHWLRVALPIFLVEGFYYLLTNSDVIMVGLFLEPERVATYYAAAKCMALVHFAYFAVKAGTGPRFAELVAVDDRPALAAFASNAARWTFWPSLAIGLAVLATGPWLLALFGPDFADGYPVMFVLLAGILAKAAIGPAEALLIMAGRERICAAVYAVAFTINVGANLVLIPMLGIIGAAAATAFAMIAETALLCFIVRKELNIRMLLRIGVARHNMEAGQEQNGANTPKQERNGRE</sequence>
<feature type="transmembrane region" description="Helical" evidence="6">
    <location>
        <begin position="212"/>
        <end position="232"/>
    </location>
</feature>
<dbReference type="Proteomes" id="UP001196509">
    <property type="component" value="Unassembled WGS sequence"/>
</dbReference>
<feature type="transmembrane region" description="Helical" evidence="6">
    <location>
        <begin position="252"/>
        <end position="269"/>
    </location>
</feature>
<dbReference type="PANTHER" id="PTHR30250:SF11">
    <property type="entry name" value="O-ANTIGEN TRANSPORTER-RELATED"/>
    <property type="match status" value="1"/>
</dbReference>
<feature type="transmembrane region" description="Helical" evidence="6">
    <location>
        <begin position="289"/>
        <end position="306"/>
    </location>
</feature>
<feature type="transmembrane region" description="Helical" evidence="6">
    <location>
        <begin position="114"/>
        <end position="141"/>
    </location>
</feature>
<keyword evidence="2" id="KW-1003">Cell membrane</keyword>
<comment type="caution">
    <text evidence="7">The sequence shown here is derived from an EMBL/GenBank/DDBJ whole genome shotgun (WGS) entry which is preliminary data.</text>
</comment>
<proteinExistence type="predicted"/>
<accession>A0AAE2ZPT9</accession>
<evidence type="ECO:0000256" key="5">
    <source>
        <dbReference type="ARBA" id="ARBA00023136"/>
    </source>
</evidence>